<proteinExistence type="predicted"/>
<gene>
    <name evidence="2" type="ORF">M422DRAFT_266896</name>
</gene>
<reference evidence="2 3" key="1">
    <citation type="submission" date="2014-06" db="EMBL/GenBank/DDBJ databases">
        <title>Evolutionary Origins and Diversification of the Mycorrhizal Mutualists.</title>
        <authorList>
            <consortium name="DOE Joint Genome Institute"/>
            <consortium name="Mycorrhizal Genomics Consortium"/>
            <person name="Kohler A."/>
            <person name="Kuo A."/>
            <person name="Nagy L.G."/>
            <person name="Floudas D."/>
            <person name="Copeland A."/>
            <person name="Barry K.W."/>
            <person name="Cichocki N."/>
            <person name="Veneault-Fourrey C."/>
            <person name="LaButti K."/>
            <person name="Lindquist E.A."/>
            <person name="Lipzen A."/>
            <person name="Lundell T."/>
            <person name="Morin E."/>
            <person name="Murat C."/>
            <person name="Riley R."/>
            <person name="Ohm R."/>
            <person name="Sun H."/>
            <person name="Tunlid A."/>
            <person name="Henrissat B."/>
            <person name="Grigoriev I.V."/>
            <person name="Hibbett D.S."/>
            <person name="Martin F."/>
        </authorList>
    </citation>
    <scope>NUCLEOTIDE SEQUENCE [LARGE SCALE GENOMIC DNA]</scope>
    <source>
        <strain evidence="2 3">SS14</strain>
    </source>
</reference>
<feature type="compositionally biased region" description="Polar residues" evidence="1">
    <location>
        <begin position="1"/>
        <end position="14"/>
    </location>
</feature>
<feature type="region of interest" description="Disordered" evidence="1">
    <location>
        <begin position="1"/>
        <end position="109"/>
    </location>
</feature>
<feature type="compositionally biased region" description="Polar residues" evidence="1">
    <location>
        <begin position="79"/>
        <end position="96"/>
    </location>
</feature>
<protein>
    <submittedName>
        <fullName evidence="2">Uncharacterized protein</fullName>
    </submittedName>
</protein>
<dbReference type="AlphaFoldDB" id="A0A0C9TN12"/>
<dbReference type="HOGENOM" id="CLU_1511531_0_0_1"/>
<organism evidence="2 3">
    <name type="scientific">Sphaerobolus stellatus (strain SS14)</name>
    <dbReference type="NCBI Taxonomy" id="990650"/>
    <lineage>
        <taxon>Eukaryota</taxon>
        <taxon>Fungi</taxon>
        <taxon>Dikarya</taxon>
        <taxon>Basidiomycota</taxon>
        <taxon>Agaricomycotina</taxon>
        <taxon>Agaricomycetes</taxon>
        <taxon>Phallomycetidae</taxon>
        <taxon>Geastrales</taxon>
        <taxon>Sphaerobolaceae</taxon>
        <taxon>Sphaerobolus</taxon>
    </lineage>
</organism>
<sequence>MSGPPNRTDSTRINPTPYGYPNCAVPNQQIHIPYDSHGPRDSDENNSLIEGPNGSLPHVFPQPPPSPSPHTGVPMGPGATTSHMSYPNPSQNLLMRSQSSKSSEQSTKPAITEEDINIYAAFLEFRSCLQKYVHLHADSSASVKLFWKSIHNSIETSSQTA</sequence>
<dbReference type="EMBL" id="KN837243">
    <property type="protein sequence ID" value="KIJ31373.1"/>
    <property type="molecule type" value="Genomic_DNA"/>
</dbReference>
<keyword evidence="3" id="KW-1185">Reference proteome</keyword>
<evidence type="ECO:0000313" key="3">
    <source>
        <dbReference type="Proteomes" id="UP000054279"/>
    </source>
</evidence>
<name>A0A0C9TN12_SPHS4</name>
<feature type="compositionally biased region" description="Low complexity" evidence="1">
    <location>
        <begin position="97"/>
        <end position="106"/>
    </location>
</feature>
<evidence type="ECO:0000313" key="2">
    <source>
        <dbReference type="EMBL" id="KIJ31373.1"/>
    </source>
</evidence>
<accession>A0A0C9TN12</accession>
<evidence type="ECO:0000256" key="1">
    <source>
        <dbReference type="SAM" id="MobiDB-lite"/>
    </source>
</evidence>
<dbReference type="Proteomes" id="UP000054279">
    <property type="component" value="Unassembled WGS sequence"/>
</dbReference>